<dbReference type="SUPFAM" id="SSF50249">
    <property type="entry name" value="Nucleic acid-binding proteins"/>
    <property type="match status" value="1"/>
</dbReference>
<dbReference type="InterPro" id="IPR003717">
    <property type="entry name" value="RecO"/>
</dbReference>
<comment type="function">
    <text evidence="4">Involved in DNA repair and RecF pathway recombination.</text>
</comment>
<reference evidence="6 7" key="1">
    <citation type="submission" date="2014-07" db="EMBL/GenBank/DDBJ databases">
        <authorList>
            <person name="McCorrison J."/>
            <person name="Sanka R."/>
            <person name="Torralba M."/>
            <person name="Gillis M."/>
            <person name="Haft D.H."/>
            <person name="Methe B."/>
            <person name="Sutton G."/>
            <person name="Nelson K.E."/>
        </authorList>
    </citation>
    <scope>NUCLEOTIDE SEQUENCE [LARGE SCALE GENOMIC DNA]</scope>
    <source>
        <strain evidence="6 7">S9-PR14</strain>
    </source>
</reference>
<dbReference type="RefSeq" id="WP_036926389.1">
    <property type="nucleotide sequence ID" value="NZ_JRPQ01000065.1"/>
</dbReference>
<proteinExistence type="inferred from homology"/>
<evidence type="ECO:0000259" key="5">
    <source>
        <dbReference type="Pfam" id="PF11967"/>
    </source>
</evidence>
<sequence>MLVKTEAIVLRALKYGDAQLIVDLFTERMGCVTFIHRVKKTKHGRIGVQFFQPLTHLEIEYDALHNGRLPRLKEVRMVNPYLSIPFDALKLSISLFIAEFLYQCVKGEQASGALYQYVTTSVHWLDAATTGFANFHLVFMLHLTRFIGFYPNLEDDTGHEFFDLRNGVFTPNQPAHGDFIVPSEASKIRLLMRMNYDSMHVFKFTRQERNRCVEMILKFYRLHVPSFPELKSLSVLQTLFQ</sequence>
<name>A0A098YT60_9BACT</name>
<dbReference type="OrthoDB" id="9789152at2"/>
<dbReference type="InterPro" id="IPR037278">
    <property type="entry name" value="ARFGAP/RecO"/>
</dbReference>
<dbReference type="Pfam" id="PF11967">
    <property type="entry name" value="RecO_N"/>
    <property type="match status" value="1"/>
</dbReference>
<evidence type="ECO:0000256" key="3">
    <source>
        <dbReference type="ARBA" id="ARBA00023204"/>
    </source>
</evidence>
<comment type="similarity">
    <text evidence="4">Belongs to the RecO family.</text>
</comment>
<dbReference type="NCBIfam" id="TIGR00613">
    <property type="entry name" value="reco"/>
    <property type="match status" value="1"/>
</dbReference>
<evidence type="ECO:0000256" key="1">
    <source>
        <dbReference type="ARBA" id="ARBA00022763"/>
    </source>
</evidence>
<evidence type="ECO:0000313" key="6">
    <source>
        <dbReference type="EMBL" id="KGI22579.1"/>
    </source>
</evidence>
<dbReference type="PANTHER" id="PTHR33991">
    <property type="entry name" value="DNA REPAIR PROTEIN RECO"/>
    <property type="match status" value="1"/>
</dbReference>
<dbReference type="InterPro" id="IPR022572">
    <property type="entry name" value="DNA_rep/recomb_RecO_N"/>
</dbReference>
<dbReference type="Proteomes" id="UP000029723">
    <property type="component" value="Unassembled WGS sequence"/>
</dbReference>
<keyword evidence="2 4" id="KW-0233">DNA recombination</keyword>
<dbReference type="Pfam" id="PF02565">
    <property type="entry name" value="RecO_C"/>
    <property type="match status" value="1"/>
</dbReference>
<keyword evidence="3 4" id="KW-0234">DNA repair</keyword>
<dbReference type="AlphaFoldDB" id="A0A098YT60"/>
<dbReference type="SUPFAM" id="SSF57863">
    <property type="entry name" value="ArfGap/RecO-like zinc finger"/>
    <property type="match status" value="1"/>
</dbReference>
<comment type="caution">
    <text evidence="6">The sequence shown here is derived from an EMBL/GenBank/DDBJ whole genome shotgun (WGS) entry which is preliminary data.</text>
</comment>
<dbReference type="Gene3D" id="2.40.50.140">
    <property type="entry name" value="Nucleic acid-binding proteins"/>
    <property type="match status" value="1"/>
</dbReference>
<organism evidence="6 7">
    <name type="scientific">Hoylesella timonensis S9-PR14</name>
    <dbReference type="NCBI Taxonomy" id="1401062"/>
    <lineage>
        <taxon>Bacteria</taxon>
        <taxon>Pseudomonadati</taxon>
        <taxon>Bacteroidota</taxon>
        <taxon>Bacteroidia</taxon>
        <taxon>Bacteroidales</taxon>
        <taxon>Prevotellaceae</taxon>
        <taxon>Hoylesella</taxon>
    </lineage>
</organism>
<dbReference type="PANTHER" id="PTHR33991:SF1">
    <property type="entry name" value="DNA REPAIR PROTEIN RECO"/>
    <property type="match status" value="1"/>
</dbReference>
<keyword evidence="1 4" id="KW-0227">DNA damage</keyword>
<feature type="domain" description="DNA replication/recombination mediator RecO N-terminal" evidence="5">
    <location>
        <begin position="1"/>
        <end position="81"/>
    </location>
</feature>
<dbReference type="GO" id="GO:0043590">
    <property type="term" value="C:bacterial nucleoid"/>
    <property type="evidence" value="ECO:0007669"/>
    <property type="project" value="TreeGrafter"/>
</dbReference>
<accession>A0A098YT60</accession>
<evidence type="ECO:0000256" key="4">
    <source>
        <dbReference type="HAMAP-Rule" id="MF_00201"/>
    </source>
</evidence>
<evidence type="ECO:0000256" key="2">
    <source>
        <dbReference type="ARBA" id="ARBA00023172"/>
    </source>
</evidence>
<dbReference type="GO" id="GO:0006310">
    <property type="term" value="P:DNA recombination"/>
    <property type="evidence" value="ECO:0007669"/>
    <property type="project" value="UniProtKB-UniRule"/>
</dbReference>
<dbReference type="EMBL" id="JRPQ01000065">
    <property type="protein sequence ID" value="KGI22579.1"/>
    <property type="molecule type" value="Genomic_DNA"/>
</dbReference>
<evidence type="ECO:0000313" key="7">
    <source>
        <dbReference type="Proteomes" id="UP000029723"/>
    </source>
</evidence>
<dbReference type="HAMAP" id="MF_00201">
    <property type="entry name" value="RecO"/>
    <property type="match status" value="1"/>
</dbReference>
<dbReference type="GO" id="GO:0006302">
    <property type="term" value="P:double-strand break repair"/>
    <property type="evidence" value="ECO:0007669"/>
    <property type="project" value="TreeGrafter"/>
</dbReference>
<protein>
    <recommendedName>
        <fullName evidence="4">DNA repair protein RecO</fullName>
    </recommendedName>
    <alternativeName>
        <fullName evidence="4">Recombination protein O</fullName>
    </alternativeName>
</protein>
<gene>
    <name evidence="4" type="primary">recO</name>
    <name evidence="6" type="ORF">HMPREF9304_03395</name>
</gene>
<dbReference type="InterPro" id="IPR012340">
    <property type="entry name" value="NA-bd_OB-fold"/>
</dbReference>